<feature type="region of interest" description="Disordered" evidence="1">
    <location>
        <begin position="1"/>
        <end position="21"/>
    </location>
</feature>
<dbReference type="EMBL" id="KF669650">
    <property type="protein sequence ID" value="AGY47140.1"/>
    <property type="molecule type" value="Genomic_DNA"/>
</dbReference>
<dbReference type="Proteomes" id="UP000017651">
    <property type="component" value="Segment"/>
</dbReference>
<dbReference type="RefSeq" id="YP_009004243.1">
    <property type="nucleotide sequence ID" value="NC_023549.1"/>
</dbReference>
<evidence type="ECO:0000256" key="2">
    <source>
        <dbReference type="SAM" id="Phobius"/>
    </source>
</evidence>
<evidence type="ECO:0000313" key="3">
    <source>
        <dbReference type="EMBL" id="AGY47140.1"/>
    </source>
</evidence>
<keyword evidence="2" id="KW-0472">Membrane</keyword>
<reference evidence="3 4" key="1">
    <citation type="journal article" date="2013" name="Genome Announc.">
        <title>Complete Genome of Clavibacter michiganensis subsp. sepedonicusis Siphophage CN1A.</title>
        <authorList>
            <person name="Kongari R.R."/>
            <person name="Yao G.W."/>
            <person name="Chamakura K.R."/>
            <person name="Kuty Everett G.F."/>
        </authorList>
    </citation>
    <scope>NUCLEOTIDE SEQUENCE [LARGE SCALE GENOMIC DNA]</scope>
</reference>
<dbReference type="GeneID" id="18506551"/>
<feature type="transmembrane region" description="Helical" evidence="2">
    <location>
        <begin position="64"/>
        <end position="85"/>
    </location>
</feature>
<dbReference type="KEGG" id="vg:18506551"/>
<keyword evidence="2" id="KW-0812">Transmembrane</keyword>
<proteinExistence type="predicted"/>
<evidence type="ECO:0000256" key="1">
    <source>
        <dbReference type="SAM" id="MobiDB-lite"/>
    </source>
</evidence>
<name>U5PT75_9CAUD</name>
<protein>
    <submittedName>
        <fullName evidence="3">Uncharacterized protein</fullName>
    </submittedName>
</protein>
<keyword evidence="2" id="KW-1133">Transmembrane helix</keyword>
<feature type="transmembrane region" description="Helical" evidence="2">
    <location>
        <begin position="34"/>
        <end position="52"/>
    </location>
</feature>
<keyword evidence="4" id="KW-1185">Reference proteome</keyword>
<gene>
    <name evidence="3" type="ORF">CN1A_31</name>
</gene>
<organism evidence="3 4">
    <name type="scientific">Clavibacter phage CN1A</name>
    <dbReference type="NCBI Taxonomy" id="1406793"/>
    <lineage>
        <taxon>Viruses</taxon>
        <taxon>Duplodnaviria</taxon>
        <taxon>Heunggongvirae</taxon>
        <taxon>Uroviricota</taxon>
        <taxon>Caudoviricetes</taxon>
        <taxon>Cinunavirus</taxon>
        <taxon>Cinunavirus CN1A</taxon>
    </lineage>
</organism>
<sequence>MTFSTAPSDPTGRDIPLSEPDASRDVVDFSAHKAWVGAAAAGVVAALGSFIIAVGDDVVSAGEWATIAVSLIVGAGLTGAGVYAAPRKAVSN</sequence>
<accession>U5PT75</accession>
<evidence type="ECO:0000313" key="4">
    <source>
        <dbReference type="Proteomes" id="UP000017651"/>
    </source>
</evidence>